<evidence type="ECO:0000313" key="2">
    <source>
        <dbReference type="EMBL" id="URE37655.1"/>
    </source>
</evidence>
<dbReference type="AlphaFoldDB" id="A0A9E7L4F9"/>
<gene>
    <name evidence="2" type="ORF">MUK42_37550</name>
</gene>
<protein>
    <submittedName>
        <fullName evidence="2">Uncharacterized protein</fullName>
    </submittedName>
</protein>
<keyword evidence="1" id="KW-1133">Transmembrane helix</keyword>
<evidence type="ECO:0000313" key="3">
    <source>
        <dbReference type="Proteomes" id="UP001055439"/>
    </source>
</evidence>
<dbReference type="Proteomes" id="UP001055439">
    <property type="component" value="Chromosome 8"/>
</dbReference>
<feature type="transmembrane region" description="Helical" evidence="1">
    <location>
        <begin position="12"/>
        <end position="33"/>
    </location>
</feature>
<keyword evidence="1" id="KW-0472">Membrane</keyword>
<evidence type="ECO:0000256" key="1">
    <source>
        <dbReference type="SAM" id="Phobius"/>
    </source>
</evidence>
<feature type="non-terminal residue" evidence="2">
    <location>
        <position position="1"/>
    </location>
</feature>
<organism evidence="2 3">
    <name type="scientific">Musa troglodytarum</name>
    <name type="common">fe'i banana</name>
    <dbReference type="NCBI Taxonomy" id="320322"/>
    <lineage>
        <taxon>Eukaryota</taxon>
        <taxon>Viridiplantae</taxon>
        <taxon>Streptophyta</taxon>
        <taxon>Embryophyta</taxon>
        <taxon>Tracheophyta</taxon>
        <taxon>Spermatophyta</taxon>
        <taxon>Magnoliopsida</taxon>
        <taxon>Liliopsida</taxon>
        <taxon>Zingiberales</taxon>
        <taxon>Musaceae</taxon>
        <taxon>Musa</taxon>
    </lineage>
</organism>
<sequence>TCSRPSSAFALYLLICIALVKLDVVPPLFVLIVKDRWRARCEKSMEALWRVDDTNVLMNLVVEGSGRARENTVATLMNLVKNNGDKAI</sequence>
<keyword evidence="1" id="KW-0812">Transmembrane</keyword>
<proteinExistence type="predicted"/>
<accession>A0A9E7L4F9</accession>
<keyword evidence="3" id="KW-1185">Reference proteome</keyword>
<dbReference type="OrthoDB" id="7537227at2759"/>
<dbReference type="EMBL" id="CP097510">
    <property type="protein sequence ID" value="URE37655.1"/>
    <property type="molecule type" value="Genomic_DNA"/>
</dbReference>
<name>A0A9E7L4F9_9LILI</name>
<reference evidence="2" key="1">
    <citation type="submission" date="2022-05" db="EMBL/GenBank/DDBJ databases">
        <title>The Musa troglodytarum L. genome provides insights into the mechanism of non-climacteric behaviour and enrichment of carotenoids.</title>
        <authorList>
            <person name="Wang J."/>
        </authorList>
    </citation>
    <scope>NUCLEOTIDE SEQUENCE</scope>
    <source>
        <tissue evidence="2">Leaf</tissue>
    </source>
</reference>